<gene>
    <name evidence="1" type="ORF">ACOLOM_LOCUS3395</name>
</gene>
<reference evidence="1" key="1">
    <citation type="submission" date="2021-06" db="EMBL/GenBank/DDBJ databases">
        <authorList>
            <person name="Kallberg Y."/>
            <person name="Tangrot J."/>
            <person name="Rosling A."/>
        </authorList>
    </citation>
    <scope>NUCLEOTIDE SEQUENCE</scope>
    <source>
        <strain evidence="1">CL356</strain>
    </source>
</reference>
<organism evidence="1 2">
    <name type="scientific">Acaulospora colombiana</name>
    <dbReference type="NCBI Taxonomy" id="27376"/>
    <lineage>
        <taxon>Eukaryota</taxon>
        <taxon>Fungi</taxon>
        <taxon>Fungi incertae sedis</taxon>
        <taxon>Mucoromycota</taxon>
        <taxon>Glomeromycotina</taxon>
        <taxon>Glomeromycetes</taxon>
        <taxon>Diversisporales</taxon>
        <taxon>Acaulosporaceae</taxon>
        <taxon>Acaulospora</taxon>
    </lineage>
</organism>
<evidence type="ECO:0000313" key="2">
    <source>
        <dbReference type="Proteomes" id="UP000789525"/>
    </source>
</evidence>
<dbReference type="EMBL" id="CAJVPT010005005">
    <property type="protein sequence ID" value="CAG8515056.1"/>
    <property type="molecule type" value="Genomic_DNA"/>
</dbReference>
<accession>A0ACA9L7J7</accession>
<protein>
    <submittedName>
        <fullName evidence="1">9672_t:CDS:1</fullName>
    </submittedName>
</protein>
<proteinExistence type="predicted"/>
<evidence type="ECO:0000313" key="1">
    <source>
        <dbReference type="EMBL" id="CAG8515056.1"/>
    </source>
</evidence>
<comment type="caution">
    <text evidence="1">The sequence shown here is derived from an EMBL/GenBank/DDBJ whole genome shotgun (WGS) entry which is preliminary data.</text>
</comment>
<keyword evidence="2" id="KW-1185">Reference proteome</keyword>
<dbReference type="Proteomes" id="UP000789525">
    <property type="component" value="Unassembled WGS sequence"/>
</dbReference>
<sequence>MGMYDKMSTLKTKKSTQPSRKGKKAWRKNVDITEIEETLEEIRNEERVLGGKIQELPTEKLFFIDTQGDVEVQKKIKKRLAKLRIDQILESRSKIPPVYSKPLKQKHGKKTSKFTEMSVEKSMQSKYDKPDKEVVLKSGEYDIWLQDSDEVSHPQKKRKIKPPPTLNAKPAGNTPAVRIPHPGSSYMPEAQAHQELLMIAHKEEETKLLQWQRIKSQIPPYTVEISTSGDAVCSDKGEDSDLEENDGNENGENVQNKVKDQRQKTKAERRKQKKIIERLREEERRKAQKDQKKKLERLPEIIDKVEQEFDEHEKKLIERKRLAAETKNLPKSKIGKYRVRKTPTDVLLSDELKPTFRQFKPEGNLFRERMVSYEERNIVEPRVRVRYD</sequence>
<name>A0ACA9L7J7_9GLOM</name>